<feature type="transmembrane region" description="Helical" evidence="6">
    <location>
        <begin position="195"/>
        <end position="214"/>
    </location>
</feature>
<dbReference type="InterPro" id="IPR007568">
    <property type="entry name" value="RTA1"/>
</dbReference>
<comment type="caution">
    <text evidence="7">The sequence shown here is derived from an EMBL/GenBank/DDBJ whole genome shotgun (WGS) entry which is preliminary data.</text>
</comment>
<evidence type="ECO:0000313" key="7">
    <source>
        <dbReference type="EMBL" id="RDW75204.1"/>
    </source>
</evidence>
<accession>A0A3D8RMR9</accession>
<feature type="transmembrane region" description="Helical" evidence="6">
    <location>
        <begin position="106"/>
        <end position="132"/>
    </location>
</feature>
<gene>
    <name evidence="7" type="ORF">BP6252_06346</name>
</gene>
<evidence type="ECO:0000256" key="2">
    <source>
        <dbReference type="ARBA" id="ARBA00022692"/>
    </source>
</evidence>
<dbReference type="GO" id="GO:0016020">
    <property type="term" value="C:membrane"/>
    <property type="evidence" value="ECO:0007669"/>
    <property type="project" value="UniProtKB-SubCell"/>
</dbReference>
<dbReference type="PANTHER" id="PTHR31465:SF15">
    <property type="entry name" value="LIPID TRANSPORTER ATNI-RELATED"/>
    <property type="match status" value="1"/>
</dbReference>
<organism evidence="7 8">
    <name type="scientific">Coleophoma cylindrospora</name>
    <dbReference type="NCBI Taxonomy" id="1849047"/>
    <lineage>
        <taxon>Eukaryota</taxon>
        <taxon>Fungi</taxon>
        <taxon>Dikarya</taxon>
        <taxon>Ascomycota</taxon>
        <taxon>Pezizomycotina</taxon>
        <taxon>Leotiomycetes</taxon>
        <taxon>Helotiales</taxon>
        <taxon>Dermateaceae</taxon>
        <taxon>Coleophoma</taxon>
    </lineage>
</organism>
<evidence type="ECO:0000256" key="4">
    <source>
        <dbReference type="ARBA" id="ARBA00023136"/>
    </source>
</evidence>
<sequence>MASPSPASSQSATSTQTSSATASCVTVTPGKNGYVPNDACNAEWNYNLSFTAALLFTILFGITTAVHIFQAFIHQKVKMSWVIIMGTAWEFISFLFRALGAKNQQSLAFAFISQIFVLLAPLWINAFLYMVLGRMVYFFIPSKSLWRIKATNITKIFVWLDVASFITQVAGGLMISPGSSPNQILIGIHVYMGGIGFQEFCILIFIALCTKFYLMKSEEERGLSDSPNRIIETTPAQGRSWRQLIWAIYAALALITVRIIFRMIEFASGLDPSKNPIPFHEAYFYALDAAVMLLACVVMNIVHPGRILVGEESEFPKGPTRKEKKEARRVKKMEKKAAKEKKLVMQLETDASKEHSLAYNMV</sequence>
<protein>
    <recommendedName>
        <fullName evidence="9">RTA1-domain-containing protein</fullName>
    </recommendedName>
</protein>
<dbReference type="AlphaFoldDB" id="A0A3D8RMR9"/>
<evidence type="ECO:0008006" key="9">
    <source>
        <dbReference type="Google" id="ProtNLM"/>
    </source>
</evidence>
<comment type="subcellular location">
    <subcellularLocation>
        <location evidence="1">Membrane</location>
        <topology evidence="1">Multi-pass membrane protein</topology>
    </subcellularLocation>
</comment>
<keyword evidence="4 6" id="KW-0472">Membrane</keyword>
<keyword evidence="3 6" id="KW-1133">Transmembrane helix</keyword>
<feature type="transmembrane region" description="Helical" evidence="6">
    <location>
        <begin position="244"/>
        <end position="264"/>
    </location>
</feature>
<evidence type="ECO:0000313" key="8">
    <source>
        <dbReference type="Proteomes" id="UP000256645"/>
    </source>
</evidence>
<keyword evidence="8" id="KW-1185">Reference proteome</keyword>
<name>A0A3D8RMR9_9HELO</name>
<dbReference type="Proteomes" id="UP000256645">
    <property type="component" value="Unassembled WGS sequence"/>
</dbReference>
<evidence type="ECO:0000256" key="1">
    <source>
        <dbReference type="ARBA" id="ARBA00004141"/>
    </source>
</evidence>
<dbReference type="Pfam" id="PF04479">
    <property type="entry name" value="RTA1"/>
    <property type="match status" value="1"/>
</dbReference>
<keyword evidence="2 6" id="KW-0812">Transmembrane</keyword>
<evidence type="ECO:0000256" key="3">
    <source>
        <dbReference type="ARBA" id="ARBA00022989"/>
    </source>
</evidence>
<dbReference type="EMBL" id="PDLM01000006">
    <property type="protein sequence ID" value="RDW75204.1"/>
    <property type="molecule type" value="Genomic_DNA"/>
</dbReference>
<proteinExistence type="predicted"/>
<feature type="transmembrane region" description="Helical" evidence="6">
    <location>
        <begin position="153"/>
        <end position="175"/>
    </location>
</feature>
<dbReference type="STRING" id="1849047.A0A3D8RMR9"/>
<evidence type="ECO:0000256" key="6">
    <source>
        <dbReference type="SAM" id="Phobius"/>
    </source>
</evidence>
<feature type="region of interest" description="Disordered" evidence="5">
    <location>
        <begin position="313"/>
        <end position="337"/>
    </location>
</feature>
<reference evidence="7 8" key="1">
    <citation type="journal article" date="2018" name="IMA Fungus">
        <title>IMA Genome-F 9: Draft genome sequence of Annulohypoxylon stygium, Aspergillus mulundensis, Berkeleyomyces basicola (syn. Thielaviopsis basicola), Ceratocystis smalleyi, two Cercospora beticola strains, Coleophoma cylindrospora, Fusarium fracticaudum, Phialophora cf. hyalina, and Morchella septimelata.</title>
        <authorList>
            <person name="Wingfield B.D."/>
            <person name="Bills G.F."/>
            <person name="Dong Y."/>
            <person name="Huang W."/>
            <person name="Nel W.J."/>
            <person name="Swalarsk-Parry B.S."/>
            <person name="Vaghefi N."/>
            <person name="Wilken P.M."/>
            <person name="An Z."/>
            <person name="de Beer Z.W."/>
            <person name="De Vos L."/>
            <person name="Chen L."/>
            <person name="Duong T.A."/>
            <person name="Gao Y."/>
            <person name="Hammerbacher A."/>
            <person name="Kikkert J.R."/>
            <person name="Li Y."/>
            <person name="Li H."/>
            <person name="Li K."/>
            <person name="Li Q."/>
            <person name="Liu X."/>
            <person name="Ma X."/>
            <person name="Naidoo K."/>
            <person name="Pethybridge S.J."/>
            <person name="Sun J."/>
            <person name="Steenkamp E.T."/>
            <person name="van der Nest M.A."/>
            <person name="van Wyk S."/>
            <person name="Wingfield M.J."/>
            <person name="Xiong C."/>
            <person name="Yue Q."/>
            <person name="Zhang X."/>
        </authorList>
    </citation>
    <scope>NUCLEOTIDE SEQUENCE [LARGE SCALE GENOMIC DNA]</scope>
    <source>
        <strain evidence="7 8">BP6252</strain>
    </source>
</reference>
<dbReference type="PANTHER" id="PTHR31465">
    <property type="entry name" value="PROTEIN RTA1-RELATED"/>
    <property type="match status" value="1"/>
</dbReference>
<evidence type="ECO:0000256" key="5">
    <source>
        <dbReference type="SAM" id="MobiDB-lite"/>
    </source>
</evidence>
<feature type="transmembrane region" description="Helical" evidence="6">
    <location>
        <begin position="48"/>
        <end position="69"/>
    </location>
</feature>
<feature type="transmembrane region" description="Helical" evidence="6">
    <location>
        <begin position="81"/>
        <end position="100"/>
    </location>
</feature>
<dbReference type="OrthoDB" id="5384040at2759"/>
<feature type="transmembrane region" description="Helical" evidence="6">
    <location>
        <begin position="284"/>
        <end position="302"/>
    </location>
</feature>